<evidence type="ECO:0000256" key="1">
    <source>
        <dbReference type="SAM" id="MobiDB-lite"/>
    </source>
</evidence>
<organism evidence="2 3">
    <name type="scientific">Araneus ventricosus</name>
    <name type="common">Orbweaver spider</name>
    <name type="synonym">Epeira ventricosa</name>
    <dbReference type="NCBI Taxonomy" id="182803"/>
    <lineage>
        <taxon>Eukaryota</taxon>
        <taxon>Metazoa</taxon>
        <taxon>Ecdysozoa</taxon>
        <taxon>Arthropoda</taxon>
        <taxon>Chelicerata</taxon>
        <taxon>Arachnida</taxon>
        <taxon>Araneae</taxon>
        <taxon>Araneomorphae</taxon>
        <taxon>Entelegynae</taxon>
        <taxon>Araneoidea</taxon>
        <taxon>Araneidae</taxon>
        <taxon>Araneus</taxon>
    </lineage>
</organism>
<gene>
    <name evidence="2" type="ORF">AVEN_59503_1</name>
</gene>
<evidence type="ECO:0000313" key="3">
    <source>
        <dbReference type="Proteomes" id="UP000499080"/>
    </source>
</evidence>
<comment type="caution">
    <text evidence="2">The sequence shown here is derived from an EMBL/GenBank/DDBJ whole genome shotgun (WGS) entry which is preliminary data.</text>
</comment>
<feature type="region of interest" description="Disordered" evidence="1">
    <location>
        <begin position="192"/>
        <end position="229"/>
    </location>
</feature>
<dbReference type="EMBL" id="BGPR01022887">
    <property type="protein sequence ID" value="GBN89619.1"/>
    <property type="molecule type" value="Genomic_DNA"/>
</dbReference>
<accession>A0A4Y2SR02</accession>
<dbReference type="Proteomes" id="UP000499080">
    <property type="component" value="Unassembled WGS sequence"/>
</dbReference>
<keyword evidence="3" id="KW-1185">Reference proteome</keyword>
<protein>
    <submittedName>
        <fullName evidence="2">Uncharacterized protein</fullName>
    </submittedName>
</protein>
<name>A0A4Y2SR02_ARAVE</name>
<dbReference type="AlphaFoldDB" id="A0A4Y2SR02"/>
<reference evidence="2 3" key="1">
    <citation type="journal article" date="2019" name="Sci. Rep.">
        <title>Orb-weaving spider Araneus ventricosus genome elucidates the spidroin gene catalogue.</title>
        <authorList>
            <person name="Kono N."/>
            <person name="Nakamura H."/>
            <person name="Ohtoshi R."/>
            <person name="Moran D.A.P."/>
            <person name="Shinohara A."/>
            <person name="Yoshida Y."/>
            <person name="Fujiwara M."/>
            <person name="Mori M."/>
            <person name="Tomita M."/>
            <person name="Arakawa K."/>
        </authorList>
    </citation>
    <scope>NUCLEOTIDE SEQUENCE [LARGE SCALE GENOMIC DNA]</scope>
</reference>
<proteinExistence type="predicted"/>
<sequence length="229" mass="25535">MAAYFSDESVKLQRPGVWVGTKLGGEKDFAKRILAVIWLFLNLMHSGLGAISDESRPHHLGVCPSLGTGEGSRFKWRPGWWGSASSPVRSAPSRFAKRSDGRGPVIDRMECIMTRVMKSEAKAKTRWRSRIDEYGRIDPRCQILMHQVIDETGILSLMTKTTSPNSMPSQRNDAFGLSCRFNAYQVTDKLNSAIDDEDDISPNSPMPSQRKDTLDSLDDLMRPGVTGKT</sequence>
<evidence type="ECO:0000313" key="2">
    <source>
        <dbReference type="EMBL" id="GBN89619.1"/>
    </source>
</evidence>